<name>A0A8R1IDG3_CAEJA</name>
<accession>A0A8R1IDG3</accession>
<reference evidence="1" key="2">
    <citation type="submission" date="2022-06" db="UniProtKB">
        <authorList>
            <consortium name="EnsemblMetazoa"/>
        </authorList>
    </citation>
    <scope>IDENTIFICATION</scope>
    <source>
        <strain evidence="1">DF5081</strain>
    </source>
</reference>
<evidence type="ECO:0000313" key="1">
    <source>
        <dbReference type="EnsemblMetazoa" id="CJA22510.1"/>
    </source>
</evidence>
<proteinExistence type="predicted"/>
<dbReference type="Proteomes" id="UP000005237">
    <property type="component" value="Unassembled WGS sequence"/>
</dbReference>
<evidence type="ECO:0000313" key="2">
    <source>
        <dbReference type="Proteomes" id="UP000005237"/>
    </source>
</evidence>
<dbReference type="AlphaFoldDB" id="A0A8R1IDG3"/>
<sequence length="91" mass="10518">MYAVFVEVVNNLVAKYVPLVNFNPLKKHYPVEIRCCPKAELVRKRTAPEAEPARKRTGTKENCPKQNCPNVNWYECGLVQQRTTRSRTARV</sequence>
<dbReference type="EnsemblMetazoa" id="CJA22510.1">
    <property type="protein sequence ID" value="CJA22510.1"/>
    <property type="gene ID" value="WBGene00178082"/>
</dbReference>
<keyword evidence="2" id="KW-1185">Reference proteome</keyword>
<reference evidence="2" key="1">
    <citation type="submission" date="2010-08" db="EMBL/GenBank/DDBJ databases">
        <authorList>
            <consortium name="Caenorhabditis japonica Sequencing Consortium"/>
            <person name="Wilson R.K."/>
        </authorList>
    </citation>
    <scope>NUCLEOTIDE SEQUENCE [LARGE SCALE GENOMIC DNA]</scope>
    <source>
        <strain evidence="2">DF5081</strain>
    </source>
</reference>
<protein>
    <submittedName>
        <fullName evidence="1">Uncharacterized protein</fullName>
    </submittedName>
</protein>
<organism evidence="1 2">
    <name type="scientific">Caenorhabditis japonica</name>
    <dbReference type="NCBI Taxonomy" id="281687"/>
    <lineage>
        <taxon>Eukaryota</taxon>
        <taxon>Metazoa</taxon>
        <taxon>Ecdysozoa</taxon>
        <taxon>Nematoda</taxon>
        <taxon>Chromadorea</taxon>
        <taxon>Rhabditida</taxon>
        <taxon>Rhabditina</taxon>
        <taxon>Rhabditomorpha</taxon>
        <taxon>Rhabditoidea</taxon>
        <taxon>Rhabditidae</taxon>
        <taxon>Peloderinae</taxon>
        <taxon>Caenorhabditis</taxon>
    </lineage>
</organism>